<reference evidence="2 3" key="1">
    <citation type="submission" date="2017-07" db="EMBL/GenBank/DDBJ databases">
        <authorList>
            <person name="Talla V."/>
            <person name="Backstrom N."/>
        </authorList>
    </citation>
    <scope>NUCLEOTIDE SEQUENCE [LARGE SCALE GENOMIC DNA]</scope>
</reference>
<feature type="compositionally biased region" description="Basic and acidic residues" evidence="1">
    <location>
        <begin position="98"/>
        <end position="107"/>
    </location>
</feature>
<organism evidence="2 3">
    <name type="scientific">Leptidea sinapis</name>
    <dbReference type="NCBI Taxonomy" id="189913"/>
    <lineage>
        <taxon>Eukaryota</taxon>
        <taxon>Metazoa</taxon>
        <taxon>Ecdysozoa</taxon>
        <taxon>Arthropoda</taxon>
        <taxon>Hexapoda</taxon>
        <taxon>Insecta</taxon>
        <taxon>Pterygota</taxon>
        <taxon>Neoptera</taxon>
        <taxon>Endopterygota</taxon>
        <taxon>Lepidoptera</taxon>
        <taxon>Glossata</taxon>
        <taxon>Ditrysia</taxon>
        <taxon>Papilionoidea</taxon>
        <taxon>Pieridae</taxon>
        <taxon>Dismorphiinae</taxon>
        <taxon>Leptidea</taxon>
    </lineage>
</organism>
<dbReference type="EMBL" id="FZQP02002802">
    <property type="protein sequence ID" value="VVC96595.1"/>
    <property type="molecule type" value="Genomic_DNA"/>
</dbReference>
<gene>
    <name evidence="2" type="ORF">LSINAPIS_LOCUS8059</name>
</gene>
<name>A0A5E4QH41_9NEOP</name>
<feature type="non-terminal residue" evidence="2">
    <location>
        <position position="1"/>
    </location>
</feature>
<feature type="region of interest" description="Disordered" evidence="1">
    <location>
        <begin position="84"/>
        <end position="107"/>
    </location>
</feature>
<evidence type="ECO:0000313" key="3">
    <source>
        <dbReference type="Proteomes" id="UP000324832"/>
    </source>
</evidence>
<evidence type="ECO:0000256" key="1">
    <source>
        <dbReference type="SAM" id="MobiDB-lite"/>
    </source>
</evidence>
<dbReference type="Proteomes" id="UP000324832">
    <property type="component" value="Unassembled WGS sequence"/>
</dbReference>
<evidence type="ECO:0000313" key="2">
    <source>
        <dbReference type="EMBL" id="VVC96595.1"/>
    </source>
</evidence>
<sequence length="107" mass="11791">ELFDLQLLSKPQSKIKDIFGDYKYAAYDFNIMDPIAKFPPPGYGDVKRRLTLSCVFGLGIQPGAPRNKAVLLVGPEKNGKSFLADTVAGEAKSQAKNNSDDKKRSNR</sequence>
<proteinExistence type="predicted"/>
<accession>A0A5E4QH41</accession>
<dbReference type="AlphaFoldDB" id="A0A5E4QH41"/>
<keyword evidence="3" id="KW-1185">Reference proteome</keyword>
<protein>
    <submittedName>
        <fullName evidence="2">Uncharacterized protein</fullName>
    </submittedName>
</protein>